<dbReference type="Proteomes" id="UP000325529">
    <property type="component" value="Chromosome"/>
</dbReference>
<dbReference type="KEGG" id="ska:CP970_08425"/>
<dbReference type="AlphaFoldDB" id="A0A5J6G5S4"/>
<evidence type="ECO:0000313" key="3">
    <source>
        <dbReference type="Proteomes" id="UP000325529"/>
    </source>
</evidence>
<evidence type="ECO:0000256" key="1">
    <source>
        <dbReference type="SAM" id="MobiDB-lite"/>
    </source>
</evidence>
<keyword evidence="3" id="KW-1185">Reference proteome</keyword>
<evidence type="ECO:0000313" key="2">
    <source>
        <dbReference type="EMBL" id="QEU90909.1"/>
    </source>
</evidence>
<reference evidence="2 3" key="1">
    <citation type="submission" date="2017-09" db="EMBL/GenBank/DDBJ databases">
        <authorList>
            <person name="Lee N."/>
            <person name="Cho B.-K."/>
        </authorList>
    </citation>
    <scope>NUCLEOTIDE SEQUENCE [LARGE SCALE GENOMIC DNA]</scope>
    <source>
        <strain evidence="2 3">ATCC 12853</strain>
    </source>
</reference>
<accession>A0A5J6G5S4</accession>
<dbReference type="EMBL" id="CP023699">
    <property type="protein sequence ID" value="QEU90909.1"/>
    <property type="molecule type" value="Genomic_DNA"/>
</dbReference>
<gene>
    <name evidence="2" type="ORF">CP970_08425</name>
</gene>
<proteinExistence type="predicted"/>
<protein>
    <submittedName>
        <fullName evidence="2">Uncharacterized protein</fullName>
    </submittedName>
</protein>
<name>A0A5J6G5S4_STRKN</name>
<organism evidence="2 3">
    <name type="scientific">Streptomyces kanamyceticus</name>
    <dbReference type="NCBI Taxonomy" id="1967"/>
    <lineage>
        <taxon>Bacteria</taxon>
        <taxon>Bacillati</taxon>
        <taxon>Actinomycetota</taxon>
        <taxon>Actinomycetes</taxon>
        <taxon>Kitasatosporales</taxon>
        <taxon>Streptomycetaceae</taxon>
        <taxon>Streptomyces</taxon>
    </lineage>
</organism>
<feature type="region of interest" description="Disordered" evidence="1">
    <location>
        <begin position="1"/>
        <end position="29"/>
    </location>
</feature>
<sequence length="67" mass="6970">MTGTRRTAPHVQPSSGWGHWVGRPQARQRTVTQESAHVWSVMTAAVAPRAIGGTTGAPHVQGNTGGA</sequence>